<feature type="region of interest" description="Disordered" evidence="1">
    <location>
        <begin position="1"/>
        <end position="20"/>
    </location>
</feature>
<evidence type="ECO:0000313" key="3">
    <source>
        <dbReference type="Proteomes" id="UP000038010"/>
    </source>
</evidence>
<reference evidence="2 3" key="1">
    <citation type="submission" date="2015-06" db="EMBL/GenBank/DDBJ databases">
        <title>Draft genome of the ant-associated black yeast Phialophora attae CBS 131958.</title>
        <authorList>
            <person name="Moreno L.F."/>
            <person name="Stielow B.J."/>
            <person name="de Hoog S."/>
            <person name="Vicente V.A."/>
            <person name="Weiss V.A."/>
            <person name="de Vries M."/>
            <person name="Cruz L.M."/>
            <person name="Souza E.M."/>
        </authorList>
    </citation>
    <scope>NUCLEOTIDE SEQUENCE [LARGE SCALE GENOMIC DNA]</scope>
    <source>
        <strain evidence="2 3">CBS 131958</strain>
    </source>
</reference>
<sequence>MASASKSSNLSTHRPSRGTESFDYATVGVFHICVTDPDPEALVKKAVEAGGKQLGGYMDYSRYGHEGHKGVYMQDPWGNVVECMSLSLDRVATAGRHLSWYIEKLEAEKCAAKGKEAKV</sequence>
<dbReference type="Proteomes" id="UP000038010">
    <property type="component" value="Unassembled WGS sequence"/>
</dbReference>
<evidence type="ECO:0000313" key="2">
    <source>
        <dbReference type="EMBL" id="KPI40080.1"/>
    </source>
</evidence>
<dbReference type="EMBL" id="LFJN01000013">
    <property type="protein sequence ID" value="KPI40080.1"/>
    <property type="molecule type" value="Genomic_DNA"/>
</dbReference>
<dbReference type="GeneID" id="28732315"/>
<dbReference type="VEuPathDB" id="FungiDB:AB675_11574"/>
<dbReference type="RefSeq" id="XP_018000043.1">
    <property type="nucleotide sequence ID" value="XM_018140434.1"/>
</dbReference>
<organism evidence="2 3">
    <name type="scientific">Cyphellophora attinorum</name>
    <dbReference type="NCBI Taxonomy" id="1664694"/>
    <lineage>
        <taxon>Eukaryota</taxon>
        <taxon>Fungi</taxon>
        <taxon>Dikarya</taxon>
        <taxon>Ascomycota</taxon>
        <taxon>Pezizomycotina</taxon>
        <taxon>Eurotiomycetes</taxon>
        <taxon>Chaetothyriomycetidae</taxon>
        <taxon>Chaetothyriales</taxon>
        <taxon>Cyphellophoraceae</taxon>
        <taxon>Cyphellophora</taxon>
    </lineage>
</organism>
<dbReference type="OrthoDB" id="16820at2759"/>
<keyword evidence="3" id="KW-1185">Reference proteome</keyword>
<evidence type="ECO:0008006" key="4">
    <source>
        <dbReference type="Google" id="ProtNLM"/>
    </source>
</evidence>
<dbReference type="InterPro" id="IPR029068">
    <property type="entry name" value="Glyas_Bleomycin-R_OHBP_Dase"/>
</dbReference>
<evidence type="ECO:0000256" key="1">
    <source>
        <dbReference type="SAM" id="MobiDB-lite"/>
    </source>
</evidence>
<gene>
    <name evidence="2" type="ORF">AB675_11574</name>
</gene>
<protein>
    <recommendedName>
        <fullName evidence="4">VOC domain-containing protein</fullName>
    </recommendedName>
</protein>
<accession>A0A0N1P0A9</accession>
<dbReference type="AlphaFoldDB" id="A0A0N1P0A9"/>
<name>A0A0N1P0A9_9EURO</name>
<proteinExistence type="predicted"/>
<dbReference type="SUPFAM" id="SSF54593">
    <property type="entry name" value="Glyoxalase/Bleomycin resistance protein/Dihydroxybiphenyl dioxygenase"/>
    <property type="match status" value="1"/>
</dbReference>
<dbReference type="Gene3D" id="3.10.180.10">
    <property type="entry name" value="2,3-Dihydroxybiphenyl 1,2-Dioxygenase, domain 1"/>
    <property type="match status" value="1"/>
</dbReference>
<feature type="compositionally biased region" description="Polar residues" evidence="1">
    <location>
        <begin position="1"/>
        <end position="13"/>
    </location>
</feature>
<comment type="caution">
    <text evidence="2">The sequence shown here is derived from an EMBL/GenBank/DDBJ whole genome shotgun (WGS) entry which is preliminary data.</text>
</comment>
<dbReference type="STRING" id="1664694.A0A0N1P0A9"/>